<organism evidence="1 2">
    <name type="scientific">Streptosporangium oxazolinicum</name>
    <dbReference type="NCBI Taxonomy" id="909287"/>
    <lineage>
        <taxon>Bacteria</taxon>
        <taxon>Bacillati</taxon>
        <taxon>Actinomycetota</taxon>
        <taxon>Actinomycetes</taxon>
        <taxon>Streptosporangiales</taxon>
        <taxon>Streptosporangiaceae</taxon>
        <taxon>Streptosporangium</taxon>
    </lineage>
</organism>
<sequence length="79" mass="8556">MSAFTLAVAAQVEAERCQAVVGQSVGHPGEEAAFVTRHPAAVDQDDGVFWRSIWCDERSGELLAIESPEGDLMLCRSHL</sequence>
<dbReference type="EMBL" id="BAABAQ010000002">
    <property type="protein sequence ID" value="GAA4185735.1"/>
    <property type="molecule type" value="Genomic_DNA"/>
</dbReference>
<protein>
    <submittedName>
        <fullName evidence="1">Uncharacterized protein</fullName>
    </submittedName>
</protein>
<keyword evidence="2" id="KW-1185">Reference proteome</keyword>
<accession>A0ABP8AL42</accession>
<evidence type="ECO:0000313" key="2">
    <source>
        <dbReference type="Proteomes" id="UP001501251"/>
    </source>
</evidence>
<reference evidence="2" key="1">
    <citation type="journal article" date="2019" name="Int. J. Syst. Evol. Microbiol.">
        <title>The Global Catalogue of Microorganisms (GCM) 10K type strain sequencing project: providing services to taxonomists for standard genome sequencing and annotation.</title>
        <authorList>
            <consortium name="The Broad Institute Genomics Platform"/>
            <consortium name="The Broad Institute Genome Sequencing Center for Infectious Disease"/>
            <person name="Wu L."/>
            <person name="Ma J."/>
        </authorList>
    </citation>
    <scope>NUCLEOTIDE SEQUENCE [LARGE SCALE GENOMIC DNA]</scope>
    <source>
        <strain evidence="2">JCM 17388</strain>
    </source>
</reference>
<dbReference type="Proteomes" id="UP001501251">
    <property type="component" value="Unassembled WGS sequence"/>
</dbReference>
<gene>
    <name evidence="1" type="ORF">GCM10022252_16640</name>
</gene>
<proteinExistence type="predicted"/>
<evidence type="ECO:0000313" key="1">
    <source>
        <dbReference type="EMBL" id="GAA4185735.1"/>
    </source>
</evidence>
<name>A0ABP8AL42_9ACTN</name>
<comment type="caution">
    <text evidence="1">The sequence shown here is derived from an EMBL/GenBank/DDBJ whole genome shotgun (WGS) entry which is preliminary data.</text>
</comment>